<accession>A0ABP9FH23</accession>
<dbReference type="RefSeq" id="WP_345337392.1">
    <property type="nucleotide sequence ID" value="NZ_BAABJZ010000106.1"/>
</dbReference>
<proteinExistence type="predicted"/>
<evidence type="ECO:0000313" key="1">
    <source>
        <dbReference type="EMBL" id="GAA4902699.1"/>
    </source>
</evidence>
<protein>
    <submittedName>
        <fullName evidence="1">Uncharacterized protein</fullName>
    </submittedName>
</protein>
<dbReference type="Proteomes" id="UP001499988">
    <property type="component" value="Unassembled WGS sequence"/>
</dbReference>
<sequence>MSMRFYLLDLGEMQFEGMLSQDGPHIKLVGGDSIPIGESALHYGDPIEPGWRLYGPRHSIPLSQLDESQVLELATHFGLPMRTTPAETVSGSDFLNSPAFRGLCQWVRRHPAKAEKISHLHHQKTPGWLEVCDAANALADDEQH</sequence>
<gene>
    <name evidence="1" type="ORF">GCM10023333_41020</name>
</gene>
<evidence type="ECO:0000313" key="2">
    <source>
        <dbReference type="Proteomes" id="UP001499988"/>
    </source>
</evidence>
<comment type="caution">
    <text evidence="1">The sequence shown here is derived from an EMBL/GenBank/DDBJ whole genome shotgun (WGS) entry which is preliminary data.</text>
</comment>
<name>A0ABP9FH23_9GAMM</name>
<keyword evidence="2" id="KW-1185">Reference proteome</keyword>
<organism evidence="1 2">
    <name type="scientific">Ferrimonas pelagia</name>
    <dbReference type="NCBI Taxonomy" id="1177826"/>
    <lineage>
        <taxon>Bacteria</taxon>
        <taxon>Pseudomonadati</taxon>
        <taxon>Pseudomonadota</taxon>
        <taxon>Gammaproteobacteria</taxon>
        <taxon>Alteromonadales</taxon>
        <taxon>Ferrimonadaceae</taxon>
        <taxon>Ferrimonas</taxon>
    </lineage>
</organism>
<dbReference type="EMBL" id="BAABJZ010000106">
    <property type="protein sequence ID" value="GAA4902699.1"/>
    <property type="molecule type" value="Genomic_DNA"/>
</dbReference>
<reference evidence="2" key="1">
    <citation type="journal article" date="2019" name="Int. J. Syst. Evol. Microbiol.">
        <title>The Global Catalogue of Microorganisms (GCM) 10K type strain sequencing project: providing services to taxonomists for standard genome sequencing and annotation.</title>
        <authorList>
            <consortium name="The Broad Institute Genomics Platform"/>
            <consortium name="The Broad Institute Genome Sequencing Center for Infectious Disease"/>
            <person name="Wu L."/>
            <person name="Ma J."/>
        </authorList>
    </citation>
    <scope>NUCLEOTIDE SEQUENCE [LARGE SCALE GENOMIC DNA]</scope>
    <source>
        <strain evidence="2">JCM 18401</strain>
    </source>
</reference>